<evidence type="ECO:0000313" key="3">
    <source>
        <dbReference type="EMBL" id="TXR51987.1"/>
    </source>
</evidence>
<gene>
    <name evidence="3" type="ORF">FME95_11230</name>
</gene>
<dbReference type="Gene3D" id="3.40.1350.10">
    <property type="match status" value="1"/>
</dbReference>
<dbReference type="Pfam" id="PF02021">
    <property type="entry name" value="UPF0102"/>
    <property type="match status" value="1"/>
</dbReference>
<dbReference type="PANTHER" id="PTHR34039:SF1">
    <property type="entry name" value="UPF0102 PROTEIN YRAN"/>
    <property type="match status" value="1"/>
</dbReference>
<reference evidence="3 4" key="1">
    <citation type="submission" date="2019-07" db="EMBL/GenBank/DDBJ databases">
        <title>Reinekea sp. strain SSH23 genome sequencing and assembly.</title>
        <authorList>
            <person name="Kim I."/>
        </authorList>
    </citation>
    <scope>NUCLEOTIDE SEQUENCE [LARGE SCALE GENOMIC DNA]</scope>
    <source>
        <strain evidence="3 4">SSH23</strain>
    </source>
</reference>
<dbReference type="AlphaFoldDB" id="A0A5C8Z361"/>
<evidence type="ECO:0000256" key="1">
    <source>
        <dbReference type="ARBA" id="ARBA00006738"/>
    </source>
</evidence>
<dbReference type="OrthoDB" id="9794876at2"/>
<dbReference type="SUPFAM" id="SSF52980">
    <property type="entry name" value="Restriction endonuclease-like"/>
    <property type="match status" value="1"/>
</dbReference>
<keyword evidence="4" id="KW-1185">Reference proteome</keyword>
<dbReference type="HAMAP" id="MF_00048">
    <property type="entry name" value="UPF0102"/>
    <property type="match status" value="1"/>
</dbReference>
<dbReference type="RefSeq" id="WP_147714582.1">
    <property type="nucleotide sequence ID" value="NZ_VKAD01000002.1"/>
</dbReference>
<dbReference type="GO" id="GO:0003676">
    <property type="term" value="F:nucleic acid binding"/>
    <property type="evidence" value="ECO:0007669"/>
    <property type="project" value="InterPro"/>
</dbReference>
<sequence length="122" mass="13836">MSNKPAHLTQGERSEQLAKEHLLNAGYQLIAQNFHSHFGEIDLICRDKNELIFVEVRFRSNPNFGSAASSVTKAKQKKIAKTAQYFILENPALNRLYMRFDVIGIDANNNIEWLQGAFQAAL</sequence>
<evidence type="ECO:0000313" key="4">
    <source>
        <dbReference type="Proteomes" id="UP000321764"/>
    </source>
</evidence>
<comment type="caution">
    <text evidence="3">The sequence shown here is derived from an EMBL/GenBank/DDBJ whole genome shotgun (WGS) entry which is preliminary data.</text>
</comment>
<dbReference type="PANTHER" id="PTHR34039">
    <property type="entry name" value="UPF0102 PROTEIN YRAN"/>
    <property type="match status" value="1"/>
</dbReference>
<comment type="similarity">
    <text evidence="1 2">Belongs to the UPF0102 family.</text>
</comment>
<dbReference type="InterPro" id="IPR011856">
    <property type="entry name" value="tRNA_endonuc-like_dom_sf"/>
</dbReference>
<name>A0A5C8Z361_9GAMM</name>
<organism evidence="3 4">
    <name type="scientific">Reinekea thalattae</name>
    <dbReference type="NCBI Taxonomy" id="2593301"/>
    <lineage>
        <taxon>Bacteria</taxon>
        <taxon>Pseudomonadati</taxon>
        <taxon>Pseudomonadota</taxon>
        <taxon>Gammaproteobacteria</taxon>
        <taxon>Oceanospirillales</taxon>
        <taxon>Saccharospirillaceae</taxon>
        <taxon>Reinekea</taxon>
    </lineage>
</organism>
<dbReference type="InterPro" id="IPR011335">
    <property type="entry name" value="Restrct_endonuc-II-like"/>
</dbReference>
<evidence type="ECO:0000256" key="2">
    <source>
        <dbReference type="HAMAP-Rule" id="MF_00048"/>
    </source>
</evidence>
<dbReference type="Proteomes" id="UP000321764">
    <property type="component" value="Unassembled WGS sequence"/>
</dbReference>
<proteinExistence type="inferred from homology"/>
<dbReference type="NCBIfam" id="NF009150">
    <property type="entry name" value="PRK12497.1-3"/>
    <property type="match status" value="1"/>
</dbReference>
<dbReference type="CDD" id="cd20736">
    <property type="entry name" value="PoNe_Nuclease"/>
    <property type="match status" value="1"/>
</dbReference>
<dbReference type="NCBIfam" id="TIGR00252">
    <property type="entry name" value="YraN family protein"/>
    <property type="match status" value="1"/>
</dbReference>
<accession>A0A5C8Z361</accession>
<protein>
    <recommendedName>
        <fullName evidence="2">UPF0102 protein FME95_11230</fullName>
    </recommendedName>
</protein>
<dbReference type="InterPro" id="IPR003509">
    <property type="entry name" value="UPF0102_YraN-like"/>
</dbReference>
<dbReference type="EMBL" id="VKAD01000002">
    <property type="protein sequence ID" value="TXR51987.1"/>
    <property type="molecule type" value="Genomic_DNA"/>
</dbReference>